<dbReference type="RefSeq" id="WP_117903666.1">
    <property type="nucleotide sequence ID" value="NZ_CAXSRQ010000004.1"/>
</dbReference>
<gene>
    <name evidence="1" type="ORF">DWY65_08530</name>
</gene>
<name>A0A412DNW9_BACSE</name>
<evidence type="ECO:0000313" key="2">
    <source>
        <dbReference type="Proteomes" id="UP000283310"/>
    </source>
</evidence>
<dbReference type="AlphaFoldDB" id="A0A412DNW9"/>
<protein>
    <submittedName>
        <fullName evidence="1">Uncharacterized protein</fullName>
    </submittedName>
</protein>
<evidence type="ECO:0000313" key="1">
    <source>
        <dbReference type="EMBL" id="RGR13936.1"/>
    </source>
</evidence>
<comment type="caution">
    <text evidence="1">The sequence shown here is derived from an EMBL/GenBank/DDBJ whole genome shotgun (WGS) entry which is preliminary data.</text>
</comment>
<accession>A0A412DNW9</accession>
<reference evidence="1 2" key="1">
    <citation type="submission" date="2018-08" db="EMBL/GenBank/DDBJ databases">
        <title>A genome reference for cultivated species of the human gut microbiota.</title>
        <authorList>
            <person name="Zou Y."/>
            <person name="Xue W."/>
            <person name="Luo G."/>
        </authorList>
    </citation>
    <scope>NUCLEOTIDE SEQUENCE [LARGE SCALE GENOMIC DNA]</scope>
    <source>
        <strain evidence="1 2">AF26-20BH</strain>
    </source>
</reference>
<dbReference type="Proteomes" id="UP000283310">
    <property type="component" value="Unassembled WGS sequence"/>
</dbReference>
<proteinExistence type="predicted"/>
<dbReference type="EMBL" id="QRTW01000012">
    <property type="protein sequence ID" value="RGR13936.1"/>
    <property type="molecule type" value="Genomic_DNA"/>
</dbReference>
<sequence>MSKIIYNEQDTESQFVNEPMASYGNIDALKNRLVKRIMEMDKLKEVRSVLDFVERRNDVEYAISGEELLNRLRPRIKTLFK</sequence>
<organism evidence="1 2">
    <name type="scientific">Bacteroides stercoris</name>
    <dbReference type="NCBI Taxonomy" id="46506"/>
    <lineage>
        <taxon>Bacteria</taxon>
        <taxon>Pseudomonadati</taxon>
        <taxon>Bacteroidota</taxon>
        <taxon>Bacteroidia</taxon>
        <taxon>Bacteroidales</taxon>
        <taxon>Bacteroidaceae</taxon>
        <taxon>Bacteroides</taxon>
    </lineage>
</organism>